<proteinExistence type="predicted"/>
<dbReference type="PROSITE" id="PS51717">
    <property type="entry name" value="G_VLIG"/>
    <property type="match status" value="1"/>
</dbReference>
<dbReference type="InterPro" id="IPR030383">
    <property type="entry name" value="G_VLIG_dom"/>
</dbReference>
<comment type="caution">
    <text evidence="2">The sequence shown here is derived from an EMBL/GenBank/DDBJ whole genome shotgun (WGS) entry which is preliminary data.</text>
</comment>
<accession>A0A815V362</accession>
<sequence length="745" mass="86241">MLTCLELLGDELKKERSKLVSPADMATQLPIQKNLSLEVLWRNAIVCSQNEPLVIQKYNEFIKAGFPFEIVDGDNFYFPYSFLFEALKPFCNHRTLVISVIGPQNSGKSTLLNYMFGTLFDVRDGRCTRGIYGSFVKTNRTDFEYILLIDTEGLLSIEREDPEFDRRIVLFCLAVSHIVLVNMVGEVSTTLQSMLTLCTDSLEKMGADLNIENNRAAIDRIISDLKKFGLGESIDIRKETFHTLPSAYKKEGQTLISNAKLPKAVKTAPEFIECVQSLCGEIIHSAESYLDRVKECLDPLQWLSSSKTIFDTLQKFSDLTYYQDIYERRLDDEIREHIRNDLTKIFSADFRDGLIIESSHKTEQEIHELFLSKQNKIQETARENLRALFKLLKVPDTLRRRTEQFLSVQIIEMFNALQTSTIAVNERERVKLIVRNGEGDLQKLIQDVIQSGQQMSIQEASTQFNRILFMKYFTVNDIPISFCVDGKMYRLRNDAFRLLLQQRRPSQELSTMIEQTSEIYNVSSIGNLVIFLQTLLRSKETFLTDLNRCKSDFKNMDSQETYVNLLDKVRGCQDLCPCCRRPCDVDHTQLRSSPGSEYNEHRCLSGHSLRGMNGYKFEFTEEPSLFMCEQIKDHQIIVIGSVRCRWSQFKKDHPDWIFDSALNDAELNRLHGKFLTVWEKIGRQICEKFNMKFVLHNTPQKAIVEAFHFILMLDASGLSDLSQYKVKKQQVPLVCWSGRLIRYRI</sequence>
<dbReference type="PANTHER" id="PTHR14819">
    <property type="entry name" value="GTP-BINDING"/>
    <property type="match status" value="1"/>
</dbReference>
<dbReference type="GO" id="GO:0005525">
    <property type="term" value="F:GTP binding"/>
    <property type="evidence" value="ECO:0007669"/>
    <property type="project" value="InterPro"/>
</dbReference>
<dbReference type="Proteomes" id="UP000663834">
    <property type="component" value="Unassembled WGS sequence"/>
</dbReference>
<gene>
    <name evidence="2" type="ORF">KQP761_LOCUS15900</name>
</gene>
<dbReference type="InterPro" id="IPR052986">
    <property type="entry name" value="VLIG_GTPase"/>
</dbReference>
<dbReference type="InterPro" id="IPR027417">
    <property type="entry name" value="P-loop_NTPase"/>
</dbReference>
<dbReference type="Pfam" id="PF25683">
    <property type="entry name" value="URGCP_GTPase"/>
    <property type="match status" value="1"/>
</dbReference>
<name>A0A815V362_9BILA</name>
<reference evidence="2" key="1">
    <citation type="submission" date="2021-02" db="EMBL/GenBank/DDBJ databases">
        <authorList>
            <person name="Nowell W R."/>
        </authorList>
    </citation>
    <scope>NUCLEOTIDE SEQUENCE</scope>
</reference>
<dbReference type="PANTHER" id="PTHR14819:SF25">
    <property type="entry name" value="CHROMOSOME UNDETERMINED SCAFFOLD_52, WHOLE GENOME SHOTGUN SEQUENCE"/>
    <property type="match status" value="1"/>
</dbReference>
<dbReference type="Gene3D" id="3.40.50.300">
    <property type="entry name" value="P-loop containing nucleotide triphosphate hydrolases"/>
    <property type="match status" value="1"/>
</dbReference>
<evidence type="ECO:0000313" key="2">
    <source>
        <dbReference type="EMBL" id="CAF1524632.1"/>
    </source>
</evidence>
<dbReference type="SUPFAM" id="SSF52540">
    <property type="entry name" value="P-loop containing nucleoside triphosphate hydrolases"/>
    <property type="match status" value="1"/>
</dbReference>
<evidence type="ECO:0000313" key="3">
    <source>
        <dbReference type="Proteomes" id="UP000663834"/>
    </source>
</evidence>
<dbReference type="OrthoDB" id="1597724at2759"/>
<organism evidence="2 3">
    <name type="scientific">Rotaria magnacalcarata</name>
    <dbReference type="NCBI Taxonomy" id="392030"/>
    <lineage>
        <taxon>Eukaryota</taxon>
        <taxon>Metazoa</taxon>
        <taxon>Spiralia</taxon>
        <taxon>Gnathifera</taxon>
        <taxon>Rotifera</taxon>
        <taxon>Eurotatoria</taxon>
        <taxon>Bdelloidea</taxon>
        <taxon>Philodinida</taxon>
        <taxon>Philodinidae</taxon>
        <taxon>Rotaria</taxon>
    </lineage>
</organism>
<protein>
    <recommendedName>
        <fullName evidence="1">VLIG-type G domain-containing protein</fullName>
    </recommendedName>
</protein>
<dbReference type="EMBL" id="CAJNOW010007891">
    <property type="protein sequence ID" value="CAF1524632.1"/>
    <property type="molecule type" value="Genomic_DNA"/>
</dbReference>
<feature type="domain" description="VLIG-type G" evidence="1">
    <location>
        <begin position="92"/>
        <end position="195"/>
    </location>
</feature>
<evidence type="ECO:0000259" key="1">
    <source>
        <dbReference type="PROSITE" id="PS51717"/>
    </source>
</evidence>
<dbReference type="AlphaFoldDB" id="A0A815V362"/>